<gene>
    <name evidence="2" type="ORF">SAMN04487752_0081</name>
</gene>
<name>A0A1H0XHZ9_9LACT</name>
<dbReference type="OrthoDB" id="9801429at2"/>
<organism evidence="2 3">
    <name type="scientific">Carnobacterium viridans</name>
    <dbReference type="NCBI Taxonomy" id="174587"/>
    <lineage>
        <taxon>Bacteria</taxon>
        <taxon>Bacillati</taxon>
        <taxon>Bacillota</taxon>
        <taxon>Bacilli</taxon>
        <taxon>Lactobacillales</taxon>
        <taxon>Carnobacteriaceae</taxon>
        <taxon>Carnobacterium</taxon>
    </lineage>
</organism>
<evidence type="ECO:0000313" key="2">
    <source>
        <dbReference type="EMBL" id="SDQ02570.1"/>
    </source>
</evidence>
<evidence type="ECO:0000259" key="1">
    <source>
        <dbReference type="Pfam" id="PF13338"/>
    </source>
</evidence>
<dbReference type="RefSeq" id="WP_089974336.1">
    <property type="nucleotide sequence ID" value="NZ_CP084918.1"/>
</dbReference>
<dbReference type="InterPro" id="IPR025159">
    <property type="entry name" value="AbiEi_N"/>
</dbReference>
<proteinExistence type="predicted"/>
<dbReference type="Pfam" id="PF13338">
    <property type="entry name" value="AbiEi_4"/>
    <property type="match status" value="1"/>
</dbReference>
<sequence length="206" mass="24371">MTQIKDKEEHSKTKLLLQLIKEQNGTVTFQDAKRAGIHKEYVLKLFHENILEKVGPGSYVAIDQFPDEYYILQKRFKKGIYSHETALYLHDLTDVTPFDYHMTFPRGYNNPSLKENNILAKHSRRDNYLIGLMTMKSPNGNSIRVYDRERTICDIFSKNNRTDKDVQINALKRYLTTAEKDLIKLMQYAQLFKVDRDLRRYMEVLV</sequence>
<dbReference type="Proteomes" id="UP000199481">
    <property type="component" value="Unassembled WGS sequence"/>
</dbReference>
<reference evidence="3" key="1">
    <citation type="submission" date="2016-10" db="EMBL/GenBank/DDBJ databases">
        <authorList>
            <person name="Varghese N."/>
            <person name="Submissions S."/>
        </authorList>
    </citation>
    <scope>NUCLEOTIDE SEQUENCE [LARGE SCALE GENOMIC DNA]</scope>
    <source>
        <strain evidence="3">MPL-11</strain>
    </source>
</reference>
<accession>A0A1H0XHZ9</accession>
<feature type="domain" description="AbiEi antitoxin N-terminal" evidence="1">
    <location>
        <begin position="15"/>
        <end position="60"/>
    </location>
</feature>
<protein>
    <submittedName>
        <fullName evidence="2">Transcriptional regulator, predicted component of viral defense system</fullName>
    </submittedName>
</protein>
<keyword evidence="3" id="KW-1185">Reference proteome</keyword>
<dbReference type="EMBL" id="FNJW01000003">
    <property type="protein sequence ID" value="SDQ02570.1"/>
    <property type="molecule type" value="Genomic_DNA"/>
</dbReference>
<evidence type="ECO:0000313" key="3">
    <source>
        <dbReference type="Proteomes" id="UP000199481"/>
    </source>
</evidence>
<dbReference type="AlphaFoldDB" id="A0A1H0XHZ9"/>